<dbReference type="Proteomes" id="UP000232163">
    <property type="component" value="Unassembled WGS sequence"/>
</dbReference>
<comment type="caution">
    <text evidence="1">The sequence shown here is derived from an EMBL/GenBank/DDBJ whole genome shotgun (WGS) entry which is preliminary data.</text>
</comment>
<proteinExistence type="predicted"/>
<dbReference type="KEGG" id="pht:BLM14_07030"/>
<evidence type="ECO:0000313" key="1">
    <source>
        <dbReference type="EMBL" id="PIO43680.1"/>
    </source>
</evidence>
<sequence length="342" mass="36859">MGFAWKGAAAEIRVSPAKTTRRGLWVWDYTTVIATTNEKNILLNECVNSSITDLYCFTTEALITAHAAAMRGFNAQASGLGIRVWGLDGDRDYFSDGSGYSNLFANIDAVIAFNAASTTAEKFCGFQIDNEPPDNNGLTTFHNDIASSALSTTPGSGVWQSTQELDREYLMRDWVEMHKQCKSRCANNGLLFASALPNWFDAYFGEPITCIFDHLDGAGAISQNVFLHLARYIDVGASMTYVTTASKLIEKIRYEVNRANTIVPPTQIGNSIETVTGVGSGASYGDTVGKQTKAAALADLAAAAAAYSGDPAYSWTNIHDWSGWKALSPASTNTSTPTSPPY</sequence>
<organism evidence="1 2">
    <name type="scientific">Phyllobacterium zundukense</name>
    <dbReference type="NCBI Taxonomy" id="1867719"/>
    <lineage>
        <taxon>Bacteria</taxon>
        <taxon>Pseudomonadati</taxon>
        <taxon>Pseudomonadota</taxon>
        <taxon>Alphaproteobacteria</taxon>
        <taxon>Hyphomicrobiales</taxon>
        <taxon>Phyllobacteriaceae</taxon>
        <taxon>Phyllobacterium</taxon>
    </lineage>
</organism>
<keyword evidence="2" id="KW-1185">Reference proteome</keyword>
<gene>
    <name evidence="1" type="ORF">B5P45_17415</name>
</gene>
<accession>A0A2N9VW12</accession>
<name>A0A2N9VW12_9HYPH</name>
<dbReference type="EMBL" id="MZMT01000037">
    <property type="protein sequence ID" value="PIO43680.1"/>
    <property type="molecule type" value="Genomic_DNA"/>
</dbReference>
<dbReference type="AlphaFoldDB" id="A0A2N9VW12"/>
<protein>
    <submittedName>
        <fullName evidence="1">Uncharacterized protein</fullName>
    </submittedName>
</protein>
<reference evidence="2" key="1">
    <citation type="journal article" date="2017" name="Int J Environ Stud">
        <title>Does the Miocene-Pliocene relict legume Oxytropis triphylla form nitrogen-fixing nodules with a combination of bacterial strains?</title>
        <authorList>
            <person name="Safronova V."/>
            <person name="Belimov A."/>
            <person name="Sazanova A."/>
            <person name="Kuznetsova I."/>
            <person name="Popova J."/>
            <person name="Andronov E."/>
            <person name="Verkhozina A."/>
            <person name="Tikhonovich I."/>
        </authorList>
    </citation>
    <scope>NUCLEOTIDE SEQUENCE [LARGE SCALE GENOMIC DNA]</scope>
    <source>
        <strain evidence="2">Tri-38</strain>
    </source>
</reference>
<evidence type="ECO:0000313" key="2">
    <source>
        <dbReference type="Proteomes" id="UP000232163"/>
    </source>
</evidence>